<dbReference type="Proteomes" id="UP001212097">
    <property type="component" value="Chromosome"/>
</dbReference>
<dbReference type="PANTHER" id="PTHR11632">
    <property type="entry name" value="SUCCINATE DEHYDROGENASE 2 FLAVOPROTEIN SUBUNIT"/>
    <property type="match status" value="1"/>
</dbReference>
<keyword evidence="1" id="KW-0285">Flavoprotein</keyword>
<proteinExistence type="predicted"/>
<organism evidence="5 6">
    <name type="scientific">Cutibacterium equinum</name>
    <dbReference type="NCBI Taxonomy" id="3016342"/>
    <lineage>
        <taxon>Bacteria</taxon>
        <taxon>Bacillati</taxon>
        <taxon>Actinomycetota</taxon>
        <taxon>Actinomycetes</taxon>
        <taxon>Propionibacteriales</taxon>
        <taxon>Propionibacteriaceae</taxon>
        <taxon>Cutibacterium</taxon>
    </lineage>
</organism>
<dbReference type="Gene3D" id="3.90.700.10">
    <property type="entry name" value="Succinate dehydrogenase/fumarate reductase flavoprotein, catalytic domain"/>
    <property type="match status" value="1"/>
</dbReference>
<dbReference type="RefSeq" id="WP_271418878.1">
    <property type="nucleotide sequence ID" value="NZ_CP115668.1"/>
</dbReference>
<dbReference type="InterPro" id="IPR030664">
    <property type="entry name" value="SdhA/FrdA/AprA"/>
</dbReference>
<dbReference type="InterPro" id="IPR027477">
    <property type="entry name" value="Succ_DH/fumarate_Rdtase_cat_sf"/>
</dbReference>
<dbReference type="NCBIfam" id="TIGR01811">
    <property type="entry name" value="sdhA_Bsu"/>
    <property type="match status" value="1"/>
</dbReference>
<dbReference type="InterPro" id="IPR003953">
    <property type="entry name" value="FAD-dep_OxRdtase_2_FAD-bd"/>
</dbReference>
<dbReference type="Pfam" id="PF02910">
    <property type="entry name" value="Succ_DH_flav_C"/>
    <property type="match status" value="1"/>
</dbReference>
<dbReference type="NCBIfam" id="NF005749">
    <property type="entry name" value="PRK07573.1"/>
    <property type="match status" value="1"/>
</dbReference>
<gene>
    <name evidence="5" type="ORF">O6R08_04235</name>
</gene>
<feature type="domain" description="FAD-dependent oxidoreductase 2 FAD-binding" evidence="3">
    <location>
        <begin position="114"/>
        <end position="519"/>
    </location>
</feature>
<dbReference type="InterPro" id="IPR036188">
    <property type="entry name" value="FAD/NAD-bd_sf"/>
</dbReference>
<keyword evidence="6" id="KW-1185">Reference proteome</keyword>
<evidence type="ECO:0000313" key="5">
    <source>
        <dbReference type="EMBL" id="WCC80698.1"/>
    </source>
</evidence>
<evidence type="ECO:0000259" key="3">
    <source>
        <dbReference type="Pfam" id="PF00890"/>
    </source>
</evidence>
<dbReference type="SUPFAM" id="SSF51905">
    <property type="entry name" value="FAD/NAD(P)-binding domain"/>
    <property type="match status" value="1"/>
</dbReference>
<accession>A0ABY7R076</accession>
<dbReference type="InterPro" id="IPR015939">
    <property type="entry name" value="Fum_Rdtase/Succ_DH_flav-like_C"/>
</dbReference>
<sequence>MKNVIDAIKKPLAKTSLRKIVGRHGEEAGDETATTVVKAERPQMCRAEAKAPRRVVSKGAKARDTLGPAQKKAGYLVGDDVDGKAPDGDPLTAWTRRQSEYKLVNPANRRKMNVIVVGTGLAGSGVAATLGQLGYHVDAFCFHDSPRRAHSVAAQGGINAARARKVDGDSLKRFVKDTVKGGDYRGREADVVRLGTESVRVIDHMYAIGAPFAREYGGQLATRSFGGVQVSRTYYTRGETGQQLEVACSQALQAQIDAGSVTMHNRTEMLDLIVADGKAQGIVTRDLLTGEIKAWTAHVVILCTGGYGSVYHWSTLAKGSNATATWRAHRQGAYFASPCFVQFHPTALPVSTHWQSKTTLMSESLRNDGRIWVPKKAGDDRPANDIPEEERDYYLERKYPAFGNLTPRDVASRNARTQIDSGHGVGPLKNSVYLDFRDAIQRLGKETIAERYGNLFDMYLDATGENPYEMPMRIAPGAHFTMGGLWVDYDQMSTIPGLFVGGEASNNYHGANRLGANSLLSASVDGWFTLPLAVPNYLAGFVGKPVLPLDAPEVSAAIDRVHKRTEALLNCGGTHRPEWFHRALGDILYEHCGVSRDEAGLLEGLSKVRQLRDEFWRDVKVVGSGDRLNQELEKAGRVADFIELGEVMILDALDRRESAGAHFRTEYATEAGEAKRNDDDWCTVSAWETRPDGTHVRHSEPLTFSLIDLQVRDYR</sequence>
<dbReference type="Pfam" id="PF00890">
    <property type="entry name" value="FAD_binding_2"/>
    <property type="match status" value="1"/>
</dbReference>
<dbReference type="InterPro" id="IPR011280">
    <property type="entry name" value="Succ_DH/Fum_Rdt_flav_su"/>
</dbReference>
<dbReference type="SUPFAM" id="SSF56425">
    <property type="entry name" value="Succinate dehydrogenase/fumarate reductase flavoprotein, catalytic domain"/>
    <property type="match status" value="1"/>
</dbReference>
<evidence type="ECO:0000313" key="6">
    <source>
        <dbReference type="Proteomes" id="UP001212097"/>
    </source>
</evidence>
<dbReference type="SUPFAM" id="SSF46977">
    <property type="entry name" value="Succinate dehydrogenase/fumarate reductase flavoprotein C-terminal domain"/>
    <property type="match status" value="1"/>
</dbReference>
<evidence type="ECO:0000256" key="2">
    <source>
        <dbReference type="ARBA" id="ARBA00023002"/>
    </source>
</evidence>
<dbReference type="Gene3D" id="3.50.50.60">
    <property type="entry name" value="FAD/NAD(P)-binding domain"/>
    <property type="match status" value="1"/>
</dbReference>
<protein>
    <submittedName>
        <fullName evidence="5">Fumarate reductase/succinate dehydrogenase flavoprotein subunit</fullName>
    </submittedName>
</protein>
<feature type="domain" description="Fumarate reductase/succinate dehydrogenase flavoprotein-like C-terminal" evidence="4">
    <location>
        <begin position="581"/>
        <end position="714"/>
    </location>
</feature>
<dbReference type="InterPro" id="IPR037099">
    <property type="entry name" value="Fum_R/Succ_DH_flav-like_C_sf"/>
</dbReference>
<evidence type="ECO:0000256" key="1">
    <source>
        <dbReference type="ARBA" id="ARBA00022630"/>
    </source>
</evidence>
<dbReference type="Gene3D" id="1.20.58.100">
    <property type="entry name" value="Fumarate reductase/succinate dehydrogenase flavoprotein-like, C-terminal domain"/>
    <property type="match status" value="1"/>
</dbReference>
<keyword evidence="2" id="KW-0560">Oxidoreductase</keyword>
<evidence type="ECO:0000259" key="4">
    <source>
        <dbReference type="Pfam" id="PF02910"/>
    </source>
</evidence>
<reference evidence="5 6" key="1">
    <citation type="submission" date="2023-06" db="EMBL/GenBank/DDBJ databases">
        <title>The Gram-positive Non-spore-bearing Anaerobic Bacilli of Human Feces.</title>
        <authorList>
            <person name="Eggerth A.H."/>
        </authorList>
    </citation>
    <scope>NUCLEOTIDE SEQUENCE [LARGE SCALE GENOMIC DNA]</scope>
    <source>
        <strain evidence="5 6">CBA3108</strain>
    </source>
</reference>
<dbReference type="EMBL" id="CP115668">
    <property type="protein sequence ID" value="WCC80698.1"/>
    <property type="molecule type" value="Genomic_DNA"/>
</dbReference>
<name>A0ABY7R076_9ACTN</name>
<dbReference type="PANTHER" id="PTHR11632:SF53">
    <property type="entry name" value="SUCCINATE DEHYDROGENASE FLAVOPROTEIN SUBUNIT"/>
    <property type="match status" value="1"/>
</dbReference>